<evidence type="ECO:0000313" key="5">
    <source>
        <dbReference type="Proteomes" id="UP001596122"/>
    </source>
</evidence>
<dbReference type="InterPro" id="IPR002401">
    <property type="entry name" value="Cyt_P450_E_grp-I"/>
</dbReference>
<dbReference type="InterPro" id="IPR036396">
    <property type="entry name" value="Cyt_P450_sf"/>
</dbReference>
<keyword evidence="3" id="KW-0479">Metal-binding</keyword>
<dbReference type="PRINTS" id="PR00385">
    <property type="entry name" value="P450"/>
</dbReference>
<dbReference type="PANTHER" id="PTHR24305">
    <property type="entry name" value="CYTOCHROME P450"/>
    <property type="match status" value="1"/>
</dbReference>
<comment type="caution">
    <text evidence="4">The sequence shown here is derived from an EMBL/GenBank/DDBJ whole genome shotgun (WGS) entry which is preliminary data.</text>
</comment>
<accession>A0ABW0GK81</accession>
<dbReference type="SUPFAM" id="SSF48264">
    <property type="entry name" value="Cytochrome P450"/>
    <property type="match status" value="1"/>
</dbReference>
<dbReference type="Proteomes" id="UP001596122">
    <property type="component" value="Unassembled WGS sequence"/>
</dbReference>
<dbReference type="InterPro" id="IPR017972">
    <property type="entry name" value="Cyt_P450_CS"/>
</dbReference>
<sequence length="444" mass="48449">MPTPRVAGHPVIGSALTLRRDPLGTLTAAERVGPVVRIDVGPPGWRQVLHGVFHPDGVERVLVADPHRLTKQSPMYQELRRALGDGLFTSEGERWKRQRRVLAPALTRRRVLGSYAPMAVTEMTRVADRWAAAADAGETVGARDDMVDFTVRFIGRVLVGADVEFALPVVRSTVPALNRSIMRRGLAAHRLPFAVPTPTNRRMAAAVEENERLVAELVRRRRAAAEGDDLVGLLLRTGELDDAEVADQVMTFLFAGHETTATTLAIALHRLAVDPVLQEALRAEVDAVAGDRPPTAADLPGLVGTDHVVREVLRLWPSAPSTARVAPVEDEVLGHRIPAGATVLLSPYATQRSARWWPEPQRFDPGRFADPLPGGHRWAWFPFGAGAHACVGMHLALMEAVLGLATLLQRVEWTTEETSVATDVGIVLRPAGPVPLAVRRRRRE</sequence>
<evidence type="ECO:0000256" key="2">
    <source>
        <dbReference type="ARBA" id="ARBA00010617"/>
    </source>
</evidence>
<dbReference type="RefSeq" id="WP_340269116.1">
    <property type="nucleotide sequence ID" value="NZ_JBBEOG010000003.1"/>
</dbReference>
<comment type="cofactor">
    <cofactor evidence="1">
        <name>heme</name>
        <dbReference type="ChEBI" id="CHEBI:30413"/>
    </cofactor>
</comment>
<keyword evidence="5" id="KW-1185">Reference proteome</keyword>
<dbReference type="PROSITE" id="PS00086">
    <property type="entry name" value="CYTOCHROME_P450"/>
    <property type="match status" value="1"/>
</dbReference>
<keyword evidence="3" id="KW-0408">Iron</keyword>
<evidence type="ECO:0000256" key="1">
    <source>
        <dbReference type="ARBA" id="ARBA00001971"/>
    </source>
</evidence>
<evidence type="ECO:0000313" key="4">
    <source>
        <dbReference type="EMBL" id="MFC5379894.1"/>
    </source>
</evidence>
<dbReference type="PANTHER" id="PTHR24305:SF166">
    <property type="entry name" value="CYTOCHROME P450 12A4, MITOCHONDRIAL-RELATED"/>
    <property type="match status" value="1"/>
</dbReference>
<dbReference type="EMBL" id="JBHSLD010000004">
    <property type="protein sequence ID" value="MFC5379894.1"/>
    <property type="molecule type" value="Genomic_DNA"/>
</dbReference>
<dbReference type="InterPro" id="IPR050121">
    <property type="entry name" value="Cytochrome_P450_monoxygenase"/>
</dbReference>
<keyword evidence="3" id="KW-0349">Heme</keyword>
<dbReference type="PRINTS" id="PR00463">
    <property type="entry name" value="EP450I"/>
</dbReference>
<proteinExistence type="inferred from homology"/>
<evidence type="ECO:0000256" key="3">
    <source>
        <dbReference type="RuleBase" id="RU000461"/>
    </source>
</evidence>
<comment type="similarity">
    <text evidence="2 3">Belongs to the cytochrome P450 family.</text>
</comment>
<reference evidence="5" key="1">
    <citation type="journal article" date="2019" name="Int. J. Syst. Evol. Microbiol.">
        <title>The Global Catalogue of Microorganisms (GCM) 10K type strain sequencing project: providing services to taxonomists for standard genome sequencing and annotation.</title>
        <authorList>
            <consortium name="The Broad Institute Genomics Platform"/>
            <consortium name="The Broad Institute Genome Sequencing Center for Infectious Disease"/>
            <person name="Wu L."/>
            <person name="Ma J."/>
        </authorList>
    </citation>
    <scope>NUCLEOTIDE SEQUENCE [LARGE SCALE GENOMIC DNA]</scope>
    <source>
        <strain evidence="5">CCUG 43114</strain>
    </source>
</reference>
<protein>
    <submittedName>
        <fullName evidence="4">Cytochrome P450</fullName>
    </submittedName>
</protein>
<name>A0ABW0GK81_9MICO</name>
<gene>
    <name evidence="4" type="ORF">ACFPJ6_03715</name>
</gene>
<dbReference type="Gene3D" id="1.10.630.10">
    <property type="entry name" value="Cytochrome P450"/>
    <property type="match status" value="1"/>
</dbReference>
<dbReference type="Pfam" id="PF00067">
    <property type="entry name" value="p450"/>
    <property type="match status" value="1"/>
</dbReference>
<dbReference type="InterPro" id="IPR001128">
    <property type="entry name" value="Cyt_P450"/>
</dbReference>
<keyword evidence="3" id="KW-0503">Monooxygenase</keyword>
<keyword evidence="3" id="KW-0560">Oxidoreductase</keyword>
<organism evidence="4 5">
    <name type="scientific">Aquipuribacter nitratireducens</name>
    <dbReference type="NCBI Taxonomy" id="650104"/>
    <lineage>
        <taxon>Bacteria</taxon>
        <taxon>Bacillati</taxon>
        <taxon>Actinomycetota</taxon>
        <taxon>Actinomycetes</taxon>
        <taxon>Micrococcales</taxon>
        <taxon>Intrasporangiaceae</taxon>
        <taxon>Aquipuribacter</taxon>
    </lineage>
</organism>